<keyword evidence="3" id="KW-1185">Reference proteome</keyword>
<keyword evidence="1" id="KW-0812">Transmembrane</keyword>
<dbReference type="RefSeq" id="WP_249284688.1">
    <property type="nucleotide sequence ID" value="NZ_JACRSO010000001.1"/>
</dbReference>
<evidence type="ECO:0000313" key="2">
    <source>
        <dbReference type="EMBL" id="MBC8528733.1"/>
    </source>
</evidence>
<evidence type="ECO:0000256" key="1">
    <source>
        <dbReference type="SAM" id="Phobius"/>
    </source>
</evidence>
<dbReference type="EMBL" id="JACRSO010000001">
    <property type="protein sequence ID" value="MBC8528733.1"/>
    <property type="molecule type" value="Genomic_DNA"/>
</dbReference>
<gene>
    <name evidence="2" type="ORF">H8699_04675</name>
</gene>
<keyword evidence="1" id="KW-0472">Membrane</keyword>
<dbReference type="Proteomes" id="UP000654279">
    <property type="component" value="Unassembled WGS sequence"/>
</dbReference>
<accession>A0A926D015</accession>
<keyword evidence="1" id="KW-1133">Transmembrane helix</keyword>
<feature type="transmembrane region" description="Helical" evidence="1">
    <location>
        <begin position="204"/>
        <end position="223"/>
    </location>
</feature>
<feature type="transmembrane region" description="Helical" evidence="1">
    <location>
        <begin position="139"/>
        <end position="159"/>
    </location>
</feature>
<reference evidence="2" key="1">
    <citation type="submission" date="2020-08" db="EMBL/GenBank/DDBJ databases">
        <title>Genome public.</title>
        <authorList>
            <person name="Liu C."/>
            <person name="Sun Q."/>
        </authorList>
    </citation>
    <scope>NUCLEOTIDE SEQUENCE</scope>
    <source>
        <strain evidence="2">NSJ-44</strain>
    </source>
</reference>
<feature type="transmembrane region" description="Helical" evidence="1">
    <location>
        <begin position="229"/>
        <end position="250"/>
    </location>
</feature>
<dbReference type="Pfam" id="PF07136">
    <property type="entry name" value="DUF1385"/>
    <property type="match status" value="1"/>
</dbReference>
<evidence type="ECO:0000313" key="3">
    <source>
        <dbReference type="Proteomes" id="UP000654279"/>
    </source>
</evidence>
<dbReference type="PANTHER" id="PTHR42867:SF1">
    <property type="entry name" value="MEMBRANE PROTEIN-RELATED"/>
    <property type="match status" value="1"/>
</dbReference>
<sequence length="333" mass="37129">MQKVSSIGGQAVLEGVMMRSPQLLAIAVRKEDGRIALHVSETKTRKGWVMKCPIVRGVINFIDMLRMGVFTFTKATSMLGLEEEEPGRFSQWISGKTGKSADSIMMGTAMVLGLALAIGLFFILPSLATQWMAGWVDPMVRSLCTGAVRLVIFFLYLWLTARMKEIQRVFQYHGAEHMTIFTYENELPLTVENARKQSRLHPRCGTSFLLIVMMISILVFSVIRSDELWIQVVGRVALLPVVTGISYEVLKFLAKHENPVCRALRWPGMQLQRLTTRVPDDSMLEVAIAAFKAADGQAETTEDYDAFMAAQCAAEAASPRPDMRMELEQTGGV</sequence>
<name>A0A926D015_9FIRM</name>
<dbReference type="AlphaFoldDB" id="A0A926D015"/>
<dbReference type="InterPro" id="IPR010787">
    <property type="entry name" value="DUF1385"/>
</dbReference>
<feature type="transmembrane region" description="Helical" evidence="1">
    <location>
        <begin position="104"/>
        <end position="127"/>
    </location>
</feature>
<protein>
    <submittedName>
        <fullName evidence="2">DUF1385 domain-containing protein</fullName>
    </submittedName>
</protein>
<comment type="caution">
    <text evidence="2">The sequence shown here is derived from an EMBL/GenBank/DDBJ whole genome shotgun (WGS) entry which is preliminary data.</text>
</comment>
<dbReference type="PANTHER" id="PTHR42867">
    <property type="entry name" value="MEMBRANE PROTEIN-RELATED"/>
    <property type="match status" value="1"/>
</dbReference>
<organism evidence="2 3">
    <name type="scientific">Luoshenia tenuis</name>
    <dbReference type="NCBI Taxonomy" id="2763654"/>
    <lineage>
        <taxon>Bacteria</taxon>
        <taxon>Bacillati</taxon>
        <taxon>Bacillota</taxon>
        <taxon>Clostridia</taxon>
        <taxon>Christensenellales</taxon>
        <taxon>Christensenellaceae</taxon>
        <taxon>Luoshenia</taxon>
    </lineage>
</organism>
<proteinExistence type="predicted"/>